<sequence length="189" mass="21554">MNTKKEHHHSHHTDNHCGCSCGCHDNHRQEHRDKDAMIESIENVTKLSLTNSQISVLLELHHCKYLPVTRFIMRSSVEEGAVFTALAPVYLTALSETLENVKAMGRIFSALAEKGLISLDYHLPLNNYDYKLYTDSDVYNYFKKTVNEGKSKEKFLCDIAEIELGSMALTEFGEQVTRSLIAEHHNEVE</sequence>
<dbReference type="KEGG" id="sgbi:P3F81_09880"/>
<dbReference type="Proteomes" id="UP001243623">
    <property type="component" value="Chromosome"/>
</dbReference>
<keyword evidence="2" id="KW-1185">Reference proteome</keyword>
<dbReference type="EMBL" id="CP120678">
    <property type="protein sequence ID" value="WIW70195.1"/>
    <property type="molecule type" value="Genomic_DNA"/>
</dbReference>
<protein>
    <submittedName>
        <fullName evidence="1">Uncharacterized protein</fullName>
    </submittedName>
</protein>
<proteinExistence type="predicted"/>
<dbReference type="RefSeq" id="WP_147669987.1">
    <property type="nucleotide sequence ID" value="NZ_CP120678.1"/>
</dbReference>
<evidence type="ECO:0000313" key="1">
    <source>
        <dbReference type="EMBL" id="WIW70195.1"/>
    </source>
</evidence>
<gene>
    <name evidence="1" type="ORF">P3F81_09880</name>
</gene>
<name>A0A9Y2AEP3_9FIRM</name>
<organism evidence="1 2">
    <name type="scientific">Selenobaculum gibii</name>
    <dbReference type="NCBI Taxonomy" id="3054208"/>
    <lineage>
        <taxon>Bacteria</taxon>
        <taxon>Bacillati</taxon>
        <taxon>Bacillota</taxon>
        <taxon>Negativicutes</taxon>
        <taxon>Selenomonadales</taxon>
        <taxon>Selenomonadaceae</taxon>
        <taxon>Selenobaculum</taxon>
    </lineage>
</organism>
<reference evidence="1" key="1">
    <citation type="submission" date="2023-03" db="EMBL/GenBank/DDBJ databases">
        <title>Selenobaculum gbiensis gen. nov. sp. nov., a new bacterium isolated from the gut microbiota of IBD patient.</title>
        <authorList>
            <person name="Yeo S."/>
            <person name="Park H."/>
            <person name="Huh C.S."/>
        </authorList>
    </citation>
    <scope>NUCLEOTIDE SEQUENCE</scope>
    <source>
        <strain evidence="1">ICN-92133</strain>
    </source>
</reference>
<accession>A0A9Y2AEP3</accession>
<evidence type="ECO:0000313" key="2">
    <source>
        <dbReference type="Proteomes" id="UP001243623"/>
    </source>
</evidence>
<dbReference type="AlphaFoldDB" id="A0A9Y2AEP3"/>